<evidence type="ECO:0000313" key="1">
    <source>
        <dbReference type="EMBL" id="VFK80236.1"/>
    </source>
</evidence>
<reference evidence="1" key="1">
    <citation type="submission" date="2019-02" db="EMBL/GenBank/DDBJ databases">
        <authorList>
            <person name="Gruber-Vodicka R. H."/>
            <person name="Seah K. B. B."/>
        </authorList>
    </citation>
    <scope>NUCLEOTIDE SEQUENCE</scope>
    <source>
        <strain evidence="1">BECK_S127</strain>
    </source>
</reference>
<gene>
    <name evidence="1" type="ORF">BECKSD772D_GA0070982_10957</name>
</gene>
<organism evidence="1">
    <name type="scientific">Candidatus Kentrum sp. SD</name>
    <dbReference type="NCBI Taxonomy" id="2126332"/>
    <lineage>
        <taxon>Bacteria</taxon>
        <taxon>Pseudomonadati</taxon>
        <taxon>Pseudomonadota</taxon>
        <taxon>Gammaproteobacteria</taxon>
        <taxon>Candidatus Kentrum</taxon>
    </lineage>
</organism>
<name>A0A451BPM2_9GAMM</name>
<sequence length="86" mass="9396">MKQGASGAFHLILKVVIFRCARNPVLRIPVFEPRIPRAAKEMTGAVNFHEKSEYTYHVIPAGNAETQTPWMAKNLSAALATLCGSA</sequence>
<proteinExistence type="predicted"/>
<protein>
    <submittedName>
        <fullName evidence="1">Uncharacterized protein</fullName>
    </submittedName>
</protein>
<accession>A0A451BPM2</accession>
<dbReference type="AlphaFoldDB" id="A0A451BPM2"/>
<dbReference type="EMBL" id="CAADHB010000095">
    <property type="protein sequence ID" value="VFK80236.1"/>
    <property type="molecule type" value="Genomic_DNA"/>
</dbReference>